<evidence type="ECO:0000313" key="2">
    <source>
        <dbReference type="EMBL" id="PJJ73009.1"/>
    </source>
</evidence>
<dbReference type="RefSeq" id="WP_245866832.1">
    <property type="nucleotide sequence ID" value="NZ_PGFF01000001.1"/>
</dbReference>
<sequence length="599" mass="64321">MDDQALTRLLHDREVKPNGIRDVFDLADALLDRSSVQQALARLDRPTLAVLAAASAGTLDDIDDPTQRLQRLHGLALLDAEPEAPATAPLVYDSVNEQLDSWPSLGLPSRDDLISGSAPAALESVSTTDRRFIDRAAADHAFGATTAVAELLAALELQPARELHRGGMSLPDAKRLAASAGVELDAVPAVRRIAENAQLAQLAGGLWSAAPLAAEWADRATAARWTHLASAWLDRLPPELREVLVERLHAVWGEGFADYVDWFFPAGGDRMRERVSEHLADAERLGITASGAPSTAGMHLLRGEPAEAEAAMAELFPGEVEKVYLQHDLTIVSPGPLAPAIDARLRRIADVESRSLASSYRVTRQSLTRALGGGETAESLRRFLASISLTGIPQPLDYLIGETSSRYGALRVGAIDPSAATPGTADASARSYVRSDDTGLLGTVAVDQELSAIALEPVGPHRLISRFPVEVVLWSLHDARYPVVAEDAEGRTIEIERPRTRQPAPEPTDPVAALLTRLRDTRTVEPEETGQAWIARQLEQAVKARTIVDVTVTLPNGSEAVYRVEPTGLAGGRVRGRDAKADIERTLPLSHISAVTPLP</sequence>
<accession>A0A2M9CM78</accession>
<dbReference type="AlphaFoldDB" id="A0A2M9CM78"/>
<feature type="domain" description="Helicase XPB/Ssl2 N-terminal" evidence="1">
    <location>
        <begin position="324"/>
        <end position="456"/>
    </location>
</feature>
<gene>
    <name evidence="2" type="ORF">CLV46_2589</name>
</gene>
<keyword evidence="2" id="KW-0347">Helicase</keyword>
<reference evidence="2 3" key="1">
    <citation type="submission" date="2017-11" db="EMBL/GenBank/DDBJ databases">
        <title>Genomic Encyclopedia of Archaeal and Bacterial Type Strains, Phase II (KMG-II): From Individual Species to Whole Genera.</title>
        <authorList>
            <person name="Goeker M."/>
        </authorList>
    </citation>
    <scope>NUCLEOTIDE SEQUENCE [LARGE SCALE GENOMIC DNA]</scope>
    <source>
        <strain evidence="2 3">DSM 27393</strain>
    </source>
</reference>
<dbReference type="Proteomes" id="UP000228758">
    <property type="component" value="Unassembled WGS sequence"/>
</dbReference>
<dbReference type="Pfam" id="PF13625">
    <property type="entry name" value="Helicase_C_3"/>
    <property type="match status" value="1"/>
</dbReference>
<keyword evidence="2" id="KW-0378">Hydrolase</keyword>
<keyword evidence="2" id="KW-0067">ATP-binding</keyword>
<dbReference type="GO" id="GO:0004386">
    <property type="term" value="F:helicase activity"/>
    <property type="evidence" value="ECO:0007669"/>
    <property type="project" value="UniProtKB-KW"/>
</dbReference>
<comment type="caution">
    <text evidence="2">The sequence shown here is derived from an EMBL/GenBank/DDBJ whole genome shotgun (WGS) entry which is preliminary data.</text>
</comment>
<organism evidence="2 3">
    <name type="scientific">Diaminobutyricimonas aerilata</name>
    <dbReference type="NCBI Taxonomy" id="1162967"/>
    <lineage>
        <taxon>Bacteria</taxon>
        <taxon>Bacillati</taxon>
        <taxon>Actinomycetota</taxon>
        <taxon>Actinomycetes</taxon>
        <taxon>Micrococcales</taxon>
        <taxon>Microbacteriaceae</taxon>
        <taxon>Diaminobutyricimonas</taxon>
    </lineage>
</organism>
<dbReference type="EMBL" id="PGFF01000001">
    <property type="protein sequence ID" value="PJJ73009.1"/>
    <property type="molecule type" value="Genomic_DNA"/>
</dbReference>
<keyword evidence="3" id="KW-1185">Reference proteome</keyword>
<evidence type="ECO:0000259" key="1">
    <source>
        <dbReference type="Pfam" id="PF13625"/>
    </source>
</evidence>
<keyword evidence="2" id="KW-0547">Nucleotide-binding</keyword>
<dbReference type="InterPro" id="IPR032830">
    <property type="entry name" value="XPB/Ssl2_N"/>
</dbReference>
<evidence type="ECO:0000313" key="3">
    <source>
        <dbReference type="Proteomes" id="UP000228758"/>
    </source>
</evidence>
<proteinExistence type="predicted"/>
<protein>
    <submittedName>
        <fullName evidence="2">XPB/Ssl2-like helicase family protein</fullName>
    </submittedName>
</protein>
<name>A0A2M9CM78_9MICO</name>